<dbReference type="FunFam" id="3.10.250.10:FF:000032">
    <property type="entry name" value="Si:dkey-14d8.20"/>
    <property type="match status" value="1"/>
</dbReference>
<accession>A0AAD9KU15</accession>
<evidence type="ECO:0000256" key="4">
    <source>
        <dbReference type="SAM" id="MobiDB-lite"/>
    </source>
</evidence>
<dbReference type="EMBL" id="JAODUO010000585">
    <property type="protein sequence ID" value="KAK2177664.1"/>
    <property type="molecule type" value="Genomic_DNA"/>
</dbReference>
<dbReference type="Pfam" id="PF01186">
    <property type="entry name" value="Lysyl_oxidase"/>
    <property type="match status" value="1"/>
</dbReference>
<dbReference type="PRINTS" id="PR00258">
    <property type="entry name" value="SPERACTRCPTR"/>
</dbReference>
<dbReference type="AlphaFoldDB" id="A0AAD9KU15"/>
<evidence type="ECO:0000256" key="3">
    <source>
        <dbReference type="PROSITE-ProRule" id="PRU00196"/>
    </source>
</evidence>
<dbReference type="Proteomes" id="UP001209878">
    <property type="component" value="Unassembled WGS sequence"/>
</dbReference>
<dbReference type="GO" id="GO:0005615">
    <property type="term" value="C:extracellular space"/>
    <property type="evidence" value="ECO:0007669"/>
    <property type="project" value="TreeGrafter"/>
</dbReference>
<keyword evidence="8" id="KW-1185">Reference proteome</keyword>
<evidence type="ECO:0000256" key="1">
    <source>
        <dbReference type="ARBA" id="ARBA00022729"/>
    </source>
</evidence>
<dbReference type="PROSITE" id="PS50287">
    <property type="entry name" value="SRCR_2"/>
    <property type="match status" value="2"/>
</dbReference>
<dbReference type="InterPro" id="IPR001190">
    <property type="entry name" value="SRCR"/>
</dbReference>
<feature type="domain" description="SRCR" evidence="6">
    <location>
        <begin position="188"/>
        <end position="289"/>
    </location>
</feature>
<feature type="region of interest" description="Disordered" evidence="4">
    <location>
        <begin position="151"/>
        <end position="181"/>
    </location>
</feature>
<feature type="disulfide bond" evidence="3">
    <location>
        <begin position="213"/>
        <end position="277"/>
    </location>
</feature>
<feature type="disulfide bond" evidence="3">
    <location>
        <begin position="107"/>
        <end position="117"/>
    </location>
</feature>
<dbReference type="GO" id="GO:0004720">
    <property type="term" value="F:protein-lysine 6-oxidase activity"/>
    <property type="evidence" value="ECO:0007669"/>
    <property type="project" value="TreeGrafter"/>
</dbReference>
<dbReference type="PRINTS" id="PR00074">
    <property type="entry name" value="LYSYLOXIDASE"/>
</dbReference>
<dbReference type="SUPFAM" id="SSF56487">
    <property type="entry name" value="SRCR-like"/>
    <property type="match status" value="2"/>
</dbReference>
<comment type="caution">
    <text evidence="7">The sequence shown here is derived from an EMBL/GenBank/DDBJ whole genome shotgun (WGS) entry which is preliminary data.</text>
</comment>
<name>A0AAD9KU15_RIDPI</name>
<evidence type="ECO:0000256" key="5">
    <source>
        <dbReference type="SAM" id="SignalP"/>
    </source>
</evidence>
<evidence type="ECO:0000256" key="2">
    <source>
        <dbReference type="ARBA" id="ARBA00023157"/>
    </source>
</evidence>
<dbReference type="PROSITE" id="PS00420">
    <property type="entry name" value="SRCR_1"/>
    <property type="match status" value="1"/>
</dbReference>
<dbReference type="GO" id="GO:0016020">
    <property type="term" value="C:membrane"/>
    <property type="evidence" value="ECO:0007669"/>
    <property type="project" value="InterPro"/>
</dbReference>
<proteinExistence type="predicted"/>
<feature type="signal peptide" evidence="5">
    <location>
        <begin position="1"/>
        <end position="31"/>
    </location>
</feature>
<reference evidence="7" key="1">
    <citation type="journal article" date="2023" name="Mol. Biol. Evol.">
        <title>Third-Generation Sequencing Reveals the Adaptive Role of the Epigenome in Three Deep-Sea Polychaetes.</title>
        <authorList>
            <person name="Perez M."/>
            <person name="Aroh O."/>
            <person name="Sun Y."/>
            <person name="Lan Y."/>
            <person name="Juniper S.K."/>
            <person name="Young C.R."/>
            <person name="Angers B."/>
            <person name="Qian P.Y."/>
        </authorList>
    </citation>
    <scope>NUCLEOTIDE SEQUENCE</scope>
    <source>
        <strain evidence="7">R07B-5</strain>
    </source>
</reference>
<gene>
    <name evidence="7" type="ORF">NP493_586g00000</name>
</gene>
<dbReference type="SMART" id="SM00202">
    <property type="entry name" value="SR"/>
    <property type="match status" value="2"/>
</dbReference>
<dbReference type="GO" id="GO:0005507">
    <property type="term" value="F:copper ion binding"/>
    <property type="evidence" value="ECO:0007669"/>
    <property type="project" value="InterPro"/>
</dbReference>
<feature type="domain" description="SRCR" evidence="6">
    <location>
        <begin position="39"/>
        <end position="138"/>
    </location>
</feature>
<dbReference type="PANTHER" id="PTHR45817">
    <property type="entry name" value="LYSYL OXIDASE-LIKE-RELATED"/>
    <property type="match status" value="1"/>
</dbReference>
<dbReference type="Gene3D" id="3.10.250.10">
    <property type="entry name" value="SRCR-like domain"/>
    <property type="match status" value="2"/>
</dbReference>
<comment type="caution">
    <text evidence="3">Lacks conserved residue(s) required for the propagation of feature annotation.</text>
</comment>
<dbReference type="Pfam" id="PF00530">
    <property type="entry name" value="SRCR"/>
    <property type="match status" value="2"/>
</dbReference>
<organism evidence="7 8">
    <name type="scientific">Ridgeia piscesae</name>
    <name type="common">Tubeworm</name>
    <dbReference type="NCBI Taxonomy" id="27915"/>
    <lineage>
        <taxon>Eukaryota</taxon>
        <taxon>Metazoa</taxon>
        <taxon>Spiralia</taxon>
        <taxon>Lophotrochozoa</taxon>
        <taxon>Annelida</taxon>
        <taxon>Polychaeta</taxon>
        <taxon>Sedentaria</taxon>
        <taxon>Canalipalpata</taxon>
        <taxon>Sabellida</taxon>
        <taxon>Siboglinidae</taxon>
        <taxon>Ridgeia</taxon>
    </lineage>
</organism>
<evidence type="ECO:0000259" key="6">
    <source>
        <dbReference type="PROSITE" id="PS50287"/>
    </source>
</evidence>
<feature type="disulfide bond" evidence="3">
    <location>
        <begin position="257"/>
        <end position="267"/>
    </location>
</feature>
<dbReference type="PANTHER" id="PTHR45817:SF4">
    <property type="entry name" value="LYSYL OXIDASE-LIKE-RELATED"/>
    <property type="match status" value="1"/>
</dbReference>
<dbReference type="FunFam" id="3.10.250.10:FF:000001">
    <property type="entry name" value="Lysyl oxidase 4 isoform X1"/>
    <property type="match status" value="1"/>
</dbReference>
<keyword evidence="1 5" id="KW-0732">Signal</keyword>
<sequence>MRTSRLFSLLTQTNMWVWTVTLALLVGGTSGDRVIEGTVRLKGGQAPGTGNVLVFHNRRWGGICDDGWGRNSADVVCRMLGYPRALAQTMASYFGDVKKFWLDDVRCAGTETSITQCQSGRWGEHDCDDREAAGVFCDSSNYSVPIPTVIEALPGREQPDTKDEETATPTPKKEKPRHRRKKIPRYNLRLVNGRSPKEGRVEIKVKGRWGTICSDHWTMLEATVACKHAGQGYAQSAMPTSFFGGEEVDKFVMGVRCEGTEDKLWKCYHEEIRNVVCPKGELVAGVTCTDALPDLMPNASLIQTSSYLQDLPMYYLQCAMEENCAAPSAFRIRTKTRDWHAHSRRLLRFSSSTWNVGTADFLPEQRKEDWEWHLCHMHYHSMHVFAHYDLVDLHGNRAAEGHKASFCLEDVQCKAGVPKKYICKGFGDQGISPGCADDYLHDIDCQWIDITDVSPGSYIFKVVINPQYLVAELNYSNNAVTCNMDYTGVTINMYNCHNTKG</sequence>
<protein>
    <recommendedName>
        <fullName evidence="6">SRCR domain-containing protein</fullName>
    </recommendedName>
</protein>
<dbReference type="InterPro" id="IPR001695">
    <property type="entry name" value="Lysyl_oxidase"/>
</dbReference>
<dbReference type="InterPro" id="IPR050912">
    <property type="entry name" value="LOX-like_protein"/>
</dbReference>
<feature type="chain" id="PRO_5042075890" description="SRCR domain-containing protein" evidence="5">
    <location>
        <begin position="32"/>
        <end position="501"/>
    </location>
</feature>
<evidence type="ECO:0000313" key="8">
    <source>
        <dbReference type="Proteomes" id="UP001209878"/>
    </source>
</evidence>
<dbReference type="InterPro" id="IPR036772">
    <property type="entry name" value="SRCR-like_dom_sf"/>
</dbReference>
<keyword evidence="2 3" id="KW-1015">Disulfide bond</keyword>
<evidence type="ECO:0000313" key="7">
    <source>
        <dbReference type="EMBL" id="KAK2177664.1"/>
    </source>
</evidence>